<evidence type="ECO:0000313" key="1">
    <source>
        <dbReference type="EMBL" id="CAJ2506430.1"/>
    </source>
</evidence>
<keyword evidence="2" id="KW-1185">Reference proteome</keyword>
<name>A0AAI8VLB4_9PEZI</name>
<proteinExistence type="predicted"/>
<dbReference type="Pfam" id="PF17784">
    <property type="entry name" value="Sulfotransfer_4"/>
    <property type="match status" value="1"/>
</dbReference>
<dbReference type="Proteomes" id="UP001295740">
    <property type="component" value="Unassembled WGS sequence"/>
</dbReference>
<dbReference type="EMBL" id="CAUWAG010000008">
    <property type="protein sequence ID" value="CAJ2506430.1"/>
    <property type="molecule type" value="Genomic_DNA"/>
</dbReference>
<dbReference type="AlphaFoldDB" id="A0AAI8VLB4"/>
<organism evidence="1 2">
    <name type="scientific">Anthostomella pinea</name>
    <dbReference type="NCBI Taxonomy" id="933095"/>
    <lineage>
        <taxon>Eukaryota</taxon>
        <taxon>Fungi</taxon>
        <taxon>Dikarya</taxon>
        <taxon>Ascomycota</taxon>
        <taxon>Pezizomycotina</taxon>
        <taxon>Sordariomycetes</taxon>
        <taxon>Xylariomycetidae</taxon>
        <taxon>Xylariales</taxon>
        <taxon>Xylariaceae</taxon>
        <taxon>Anthostomella</taxon>
    </lineage>
</organism>
<accession>A0AAI8VLB4</accession>
<protein>
    <submittedName>
        <fullName evidence="1">Uu.00g005600.m01.CDS01</fullName>
    </submittedName>
</protein>
<evidence type="ECO:0000313" key="2">
    <source>
        <dbReference type="Proteomes" id="UP001295740"/>
    </source>
</evidence>
<dbReference type="InterPro" id="IPR040632">
    <property type="entry name" value="Sulfotransfer_4"/>
</dbReference>
<comment type="caution">
    <text evidence="1">The sequence shown here is derived from an EMBL/GenBank/DDBJ whole genome shotgun (WGS) entry which is preliminary data.</text>
</comment>
<dbReference type="PANTHER" id="PTHR36978:SF4">
    <property type="entry name" value="P-LOOP CONTAINING NUCLEOSIDE TRIPHOSPHATE HYDROLASE PROTEIN"/>
    <property type="match status" value="1"/>
</dbReference>
<reference evidence="1" key="1">
    <citation type="submission" date="2023-10" db="EMBL/GenBank/DDBJ databases">
        <authorList>
            <person name="Hackl T."/>
        </authorList>
    </citation>
    <scope>NUCLEOTIDE SEQUENCE</scope>
</reference>
<sequence length="265" mass="29656">MKVLVLGMPRTGTQCVSFPLKAKETGAHNYTQAIADALQLLGIAPVYHMREVGKNNHQDLWVEALDAKFEGKGEPFDRERFDQILGKYEISSPSSFSTFSQSPRAPSYPALADYPAAIFARDLTAAYPEAAIILSTRPEDAWMASMEGTIWHSYTYQKTRPNPNTSLLAPMADRYHRHCWGNDLPTHGRRAFREHDEGVREAAAAAGGEGGGRRRRFLEYDAGSGWGPICEFLGVDVPEMEFPRSDDWVGYKRIVEAERKAEEEA</sequence>
<dbReference type="PANTHER" id="PTHR36978">
    <property type="entry name" value="P-LOOP CONTAINING NUCLEOTIDE TRIPHOSPHATE HYDROLASE"/>
    <property type="match status" value="1"/>
</dbReference>
<dbReference type="SUPFAM" id="SSF52540">
    <property type="entry name" value="P-loop containing nucleoside triphosphate hydrolases"/>
    <property type="match status" value="1"/>
</dbReference>
<dbReference type="Gene3D" id="3.40.50.300">
    <property type="entry name" value="P-loop containing nucleotide triphosphate hydrolases"/>
    <property type="match status" value="1"/>
</dbReference>
<gene>
    <name evidence="1" type="ORF">KHLLAP_LOCUS6898</name>
</gene>
<dbReference type="InterPro" id="IPR027417">
    <property type="entry name" value="P-loop_NTPase"/>
</dbReference>